<dbReference type="Proteomes" id="UP000011744">
    <property type="component" value="Unassembled WGS sequence"/>
</dbReference>
<dbReference type="EMBL" id="AONQ01000032">
    <property type="protein sequence ID" value="EME69549.1"/>
    <property type="molecule type" value="Genomic_DNA"/>
</dbReference>
<comment type="caution">
    <text evidence="3">The sequence shown here is derived from an EMBL/GenBank/DDBJ whole genome shotgun (WGS) entry which is preliminary data.</text>
</comment>
<dbReference type="SUPFAM" id="SSF58104">
    <property type="entry name" value="Methyl-accepting chemotaxis protein (MCP) signaling domain"/>
    <property type="match status" value="2"/>
</dbReference>
<name>M3AAN0_9PROT</name>
<organism evidence="3 4">
    <name type="scientific">Paramagnetospirillum caucaseum</name>
    <dbReference type="NCBI Taxonomy" id="1244869"/>
    <lineage>
        <taxon>Bacteria</taxon>
        <taxon>Pseudomonadati</taxon>
        <taxon>Pseudomonadota</taxon>
        <taxon>Alphaproteobacteria</taxon>
        <taxon>Rhodospirillales</taxon>
        <taxon>Magnetospirillaceae</taxon>
        <taxon>Paramagnetospirillum</taxon>
    </lineage>
</organism>
<dbReference type="AlphaFoldDB" id="M3AAN0"/>
<dbReference type="InterPro" id="IPR004089">
    <property type="entry name" value="MCPsignal_dom"/>
</dbReference>
<keyword evidence="4" id="KW-1185">Reference proteome</keyword>
<dbReference type="STRING" id="1244869.H261_12884"/>
<dbReference type="Gene3D" id="1.10.287.950">
    <property type="entry name" value="Methyl-accepting chemotaxis protein"/>
    <property type="match status" value="2"/>
</dbReference>
<evidence type="ECO:0000259" key="2">
    <source>
        <dbReference type="PROSITE" id="PS50111"/>
    </source>
</evidence>
<proteinExistence type="predicted"/>
<evidence type="ECO:0000256" key="1">
    <source>
        <dbReference type="PROSITE-ProRule" id="PRU00284"/>
    </source>
</evidence>
<accession>M3AAN0</accession>
<reference evidence="3 4" key="1">
    <citation type="journal article" date="2014" name="Genome Announc.">
        <title>Draft Genome Sequence of Magnetospirillum sp. Strain SO-1, a Freshwater Magnetotactic Bacterium Isolated from the Ol'khovka River, Russia.</title>
        <authorList>
            <person name="Grouzdev D.S."/>
            <person name="Dziuba M.V."/>
            <person name="Sukhacheva M.S."/>
            <person name="Mardanov A.V."/>
            <person name="Beletskiy A.V."/>
            <person name="Kuznetsov B.B."/>
            <person name="Skryabin K.G."/>
        </authorList>
    </citation>
    <scope>NUCLEOTIDE SEQUENCE [LARGE SCALE GENOMIC DNA]</scope>
    <source>
        <strain evidence="3 4">SO-1</strain>
    </source>
</reference>
<dbReference type="GO" id="GO:0007165">
    <property type="term" value="P:signal transduction"/>
    <property type="evidence" value="ECO:0007669"/>
    <property type="project" value="UniProtKB-KW"/>
</dbReference>
<protein>
    <recommendedName>
        <fullName evidence="2">Methyl-accepting transducer domain-containing protein</fullName>
    </recommendedName>
</protein>
<keyword evidence="1" id="KW-0807">Transducer</keyword>
<evidence type="ECO:0000313" key="4">
    <source>
        <dbReference type="Proteomes" id="UP000011744"/>
    </source>
</evidence>
<dbReference type="GO" id="GO:0016020">
    <property type="term" value="C:membrane"/>
    <property type="evidence" value="ECO:0007669"/>
    <property type="project" value="InterPro"/>
</dbReference>
<dbReference type="PROSITE" id="PS50111">
    <property type="entry name" value="CHEMOTAXIS_TRANSDUC_2"/>
    <property type="match status" value="1"/>
</dbReference>
<dbReference type="OrthoDB" id="9816265at2"/>
<feature type="domain" description="Methyl-accepting transducer" evidence="2">
    <location>
        <begin position="301"/>
        <end position="449"/>
    </location>
</feature>
<evidence type="ECO:0000313" key="3">
    <source>
        <dbReference type="EMBL" id="EME69549.1"/>
    </source>
</evidence>
<dbReference type="PATRIC" id="fig|1244869.3.peg.2599"/>
<dbReference type="RefSeq" id="WP_008618093.1">
    <property type="nucleotide sequence ID" value="NZ_AONQ01000032.1"/>
</dbReference>
<gene>
    <name evidence="3" type="ORF">H261_12884</name>
</gene>
<sequence length="598" mass="61838">MLTPPGAVAPAEAQRIRAALADLDAALGRLTGSADQDFLRLGNSLGHAVEVFARLGGNLAGLAEQLHSPEAHDAVSGLERAVQGISRMSGGEANRSGSILLQLEEGATEVATRLDQLQRIIGEVGALAINGKIQAALVTAAGVDFSVFTKEIGRLGNLAATSIEQAGGRLGTVRGAVASARQAEADFERNEAKELEAVRARIDASLSVLAERRHRVAHTADSVADKSRRIAQRIGATVAELQINDSVCQRIEHVRTALRAMVSLAAGEPVTEPGCQWLGDEIGEERRALMVGGVLHLQAAQLDGGAGDYRGEVEGLARNLSALAGEAAEILAEAEDAFGGGGGGGLFVAEIESDIRRASELLTAYAEARSRAGSVVGAVSSGFRAMAADLAAIQSIDADMRVMGLNATLKCGRLGNDGRALGVVAHELRACSKRTEDCSHSIAELLKVVLGLADDLAVAAAEGDGGEAGDPVAVMAESMAALSRVGVSMSDALAELRADAGGVSTALTETAAGIEIHHRVGAVAKDGVARLSAIAAGLAAETDLDEALHKDIHRLMQPCYTMDAERFIHQAFAKDDSAAKAMQSKAKDAEDDLDGMFL</sequence>
<dbReference type="eggNOG" id="COG0840">
    <property type="taxonomic scope" value="Bacteria"/>
</dbReference>